<proteinExistence type="predicted"/>
<dbReference type="Proteomes" id="UP001053296">
    <property type="component" value="Chromosome"/>
</dbReference>
<reference evidence="2" key="1">
    <citation type="journal article" date="2022" name="Arch. Microbiol.">
        <title>Pseudodesulfovibrio sediminis sp. nov., a mesophilic and neutrophilic sulfate-reducing bacterium isolated from sediment of a brackish lake.</title>
        <authorList>
            <person name="Takahashi A."/>
            <person name="Kojima H."/>
            <person name="Watanabe M."/>
            <person name="Fukui M."/>
        </authorList>
    </citation>
    <scope>NUCLEOTIDE SEQUENCE</scope>
    <source>
        <strain evidence="2">SF6</strain>
    </source>
</reference>
<evidence type="ECO:0008006" key="4">
    <source>
        <dbReference type="Google" id="ProtNLM"/>
    </source>
</evidence>
<keyword evidence="3" id="KW-1185">Reference proteome</keyword>
<evidence type="ECO:0000313" key="2">
    <source>
        <dbReference type="EMBL" id="BCS87598.1"/>
    </source>
</evidence>
<feature type="transmembrane region" description="Helical" evidence="1">
    <location>
        <begin position="28"/>
        <end position="53"/>
    </location>
</feature>
<feature type="transmembrane region" description="Helical" evidence="1">
    <location>
        <begin position="128"/>
        <end position="147"/>
    </location>
</feature>
<accession>A0ABN6ERU8</accession>
<protein>
    <recommendedName>
        <fullName evidence="4">DUF4395 domain-containing protein</fullName>
    </recommendedName>
</protein>
<keyword evidence="1" id="KW-0812">Transmembrane</keyword>
<keyword evidence="1" id="KW-1133">Transmembrane helix</keyword>
<evidence type="ECO:0000313" key="3">
    <source>
        <dbReference type="Proteomes" id="UP001053296"/>
    </source>
</evidence>
<sequence>MNTMTKDSGCSNVCTFSFKEKLFARTTFILGVLIGAYAIWLSSLVLALVYLGYAVGSYYLLMRYTVCSRCPHLFQADDCLFAPAPIVQTFVSARSGPLNGWERLILFGAVFGTVAIPVYWLVSSLWLLSLYVIFSGGCFLGLVLRICKKCQVEVCPMNRNADLGRGQAA</sequence>
<evidence type="ECO:0000256" key="1">
    <source>
        <dbReference type="SAM" id="Phobius"/>
    </source>
</evidence>
<keyword evidence="1" id="KW-0472">Membrane</keyword>
<dbReference type="RefSeq" id="WP_229594013.1">
    <property type="nucleotide sequence ID" value="NZ_AP024485.1"/>
</dbReference>
<feature type="transmembrane region" description="Helical" evidence="1">
    <location>
        <begin position="104"/>
        <end position="122"/>
    </location>
</feature>
<organism evidence="2 3">
    <name type="scientific">Pseudodesulfovibrio sediminis</name>
    <dbReference type="NCBI Taxonomy" id="2810563"/>
    <lineage>
        <taxon>Bacteria</taxon>
        <taxon>Pseudomonadati</taxon>
        <taxon>Thermodesulfobacteriota</taxon>
        <taxon>Desulfovibrionia</taxon>
        <taxon>Desulfovibrionales</taxon>
        <taxon>Desulfovibrionaceae</taxon>
    </lineage>
</organism>
<name>A0ABN6ERU8_9BACT</name>
<dbReference type="EMBL" id="AP024485">
    <property type="protein sequence ID" value="BCS87598.1"/>
    <property type="molecule type" value="Genomic_DNA"/>
</dbReference>
<gene>
    <name evidence="2" type="ORF">PSDVSF_08400</name>
</gene>